<evidence type="ECO:0000313" key="3">
    <source>
        <dbReference type="EMBL" id="TLS35118.1"/>
    </source>
</evidence>
<dbReference type="AlphaFoldDB" id="A0A5R9F111"/>
<dbReference type="GO" id="GO:0008168">
    <property type="term" value="F:methyltransferase activity"/>
    <property type="evidence" value="ECO:0007669"/>
    <property type="project" value="InterPro"/>
</dbReference>
<reference evidence="3 4" key="1">
    <citation type="submission" date="2019-04" db="EMBL/GenBank/DDBJ databases">
        <title>Bacillus caeni sp. nov., a bacterium isolated from mangrove sediment.</title>
        <authorList>
            <person name="Huang H."/>
            <person name="Mo K."/>
            <person name="Hu Y."/>
        </authorList>
    </citation>
    <scope>NUCLEOTIDE SEQUENCE [LARGE SCALE GENOMIC DNA]</scope>
    <source>
        <strain evidence="3 4">HB172195</strain>
    </source>
</reference>
<dbReference type="GO" id="GO:0046047">
    <property type="term" value="P:TTP catabolic process"/>
    <property type="evidence" value="ECO:0007669"/>
    <property type="project" value="TreeGrafter"/>
</dbReference>
<dbReference type="GO" id="GO:0047429">
    <property type="term" value="F:nucleoside triphosphate diphosphatase activity"/>
    <property type="evidence" value="ECO:0007669"/>
    <property type="project" value="UniProtKB-EC"/>
</dbReference>
<dbReference type="Gene3D" id="3.40.1010.10">
    <property type="entry name" value="Cobalt-precorrin-4 Transmethylase, Domain 1"/>
    <property type="match status" value="1"/>
</dbReference>
<dbReference type="EC" id="3.6.1.9" evidence="3"/>
<dbReference type="GO" id="GO:0006203">
    <property type="term" value="P:dGTP catabolic process"/>
    <property type="evidence" value="ECO:0007669"/>
    <property type="project" value="TreeGrafter"/>
</dbReference>
<dbReference type="CDD" id="cd11529">
    <property type="entry name" value="NTP-PPase_MazG_Cterm"/>
    <property type="match status" value="1"/>
</dbReference>
<dbReference type="CDD" id="cd11723">
    <property type="entry name" value="YabN_N_like"/>
    <property type="match status" value="1"/>
</dbReference>
<dbReference type="Pfam" id="PF00590">
    <property type="entry name" value="TP_methylase"/>
    <property type="match status" value="1"/>
</dbReference>
<comment type="caution">
    <text evidence="3">The sequence shown here is derived from an EMBL/GenBank/DDBJ whole genome shotgun (WGS) entry which is preliminary data.</text>
</comment>
<dbReference type="GO" id="GO:0046076">
    <property type="term" value="P:dTTP catabolic process"/>
    <property type="evidence" value="ECO:0007669"/>
    <property type="project" value="TreeGrafter"/>
</dbReference>
<dbReference type="CDD" id="cd11528">
    <property type="entry name" value="NTP-PPase_MazG_Nterm"/>
    <property type="match status" value="1"/>
</dbReference>
<dbReference type="InterPro" id="IPR035996">
    <property type="entry name" value="4pyrrol_Methylase_sf"/>
</dbReference>
<dbReference type="SUPFAM" id="SSF53790">
    <property type="entry name" value="Tetrapyrrole methylase"/>
    <property type="match status" value="1"/>
</dbReference>
<keyword evidence="3" id="KW-0378">Hydrolase</keyword>
<dbReference type="InterPro" id="IPR014777">
    <property type="entry name" value="4pyrrole_Mease_sub1"/>
</dbReference>
<dbReference type="PANTHER" id="PTHR30522:SF0">
    <property type="entry name" value="NUCLEOSIDE TRIPHOSPHATE PYROPHOSPHOHYDROLASE"/>
    <property type="match status" value="1"/>
</dbReference>
<dbReference type="NCBIfam" id="TIGR00444">
    <property type="entry name" value="mazG"/>
    <property type="match status" value="1"/>
</dbReference>
<organism evidence="3 4">
    <name type="scientific">Exobacillus caeni</name>
    <dbReference type="NCBI Taxonomy" id="2574798"/>
    <lineage>
        <taxon>Bacteria</taxon>
        <taxon>Bacillati</taxon>
        <taxon>Bacillota</taxon>
        <taxon>Bacilli</taxon>
        <taxon>Bacillales</taxon>
        <taxon>Guptibacillaceae</taxon>
        <taxon>Exobacillus</taxon>
    </lineage>
</organism>
<dbReference type="GO" id="GO:0046052">
    <property type="term" value="P:UTP catabolic process"/>
    <property type="evidence" value="ECO:0007669"/>
    <property type="project" value="TreeGrafter"/>
</dbReference>
<evidence type="ECO:0000259" key="2">
    <source>
        <dbReference type="Pfam" id="PF03819"/>
    </source>
</evidence>
<keyword evidence="4" id="KW-1185">Reference proteome</keyword>
<feature type="domain" description="NTP pyrophosphohydrolase MazG-like" evidence="2">
    <location>
        <begin position="255"/>
        <end position="328"/>
    </location>
</feature>
<dbReference type="GO" id="GO:0006950">
    <property type="term" value="P:response to stress"/>
    <property type="evidence" value="ECO:0007669"/>
    <property type="project" value="UniProtKB-ARBA"/>
</dbReference>
<proteinExistence type="predicted"/>
<dbReference type="InterPro" id="IPR024180">
    <property type="entry name" value="Tetrapyrrole_Mease/MazG_pred"/>
</dbReference>
<dbReference type="InterPro" id="IPR048011">
    <property type="entry name" value="NTP-PPase_MazG-like_C"/>
</dbReference>
<dbReference type="InterPro" id="IPR048015">
    <property type="entry name" value="NTP-PPase_MazG-like_N"/>
</dbReference>
<dbReference type="Proteomes" id="UP000308230">
    <property type="component" value="Unassembled WGS sequence"/>
</dbReference>
<dbReference type="InterPro" id="IPR004518">
    <property type="entry name" value="MazG-like_dom"/>
</dbReference>
<feature type="domain" description="Tetrapyrrole methylase" evidence="1">
    <location>
        <begin position="4"/>
        <end position="207"/>
    </location>
</feature>
<dbReference type="InterPro" id="IPR035013">
    <property type="entry name" value="YabN_N"/>
</dbReference>
<dbReference type="EMBL" id="SWLG01000029">
    <property type="protein sequence ID" value="TLS35118.1"/>
    <property type="molecule type" value="Genomic_DNA"/>
</dbReference>
<accession>A0A5R9F111</accession>
<dbReference type="PANTHER" id="PTHR30522">
    <property type="entry name" value="NUCLEOSIDE TRIPHOSPHATE PYROPHOSPHOHYDROLASE"/>
    <property type="match status" value="1"/>
</dbReference>
<dbReference type="SUPFAM" id="SSF101386">
    <property type="entry name" value="all-alpha NTP pyrophosphatases"/>
    <property type="match status" value="2"/>
</dbReference>
<dbReference type="InterPro" id="IPR011551">
    <property type="entry name" value="NTP_PyrPHydrolase_MazG"/>
</dbReference>
<evidence type="ECO:0000313" key="4">
    <source>
        <dbReference type="Proteomes" id="UP000308230"/>
    </source>
</evidence>
<name>A0A5R9F111_9BACL</name>
<dbReference type="Pfam" id="PF03819">
    <property type="entry name" value="MazG"/>
    <property type="match status" value="2"/>
</dbReference>
<dbReference type="Gene3D" id="1.10.287.1080">
    <property type="entry name" value="MazG-like"/>
    <property type="match status" value="2"/>
</dbReference>
<dbReference type="PIRSF" id="PIRSF002845">
    <property type="entry name" value="Ttrprl_mtas_MazG"/>
    <property type="match status" value="1"/>
</dbReference>
<feature type="domain" description="NTP pyrophosphohydrolase MazG-like" evidence="2">
    <location>
        <begin position="392"/>
        <end position="451"/>
    </location>
</feature>
<dbReference type="GO" id="GO:0046081">
    <property type="term" value="P:dUTP catabolic process"/>
    <property type="evidence" value="ECO:0007669"/>
    <property type="project" value="TreeGrafter"/>
</dbReference>
<dbReference type="FunFam" id="3.40.1010.10:FF:000008">
    <property type="entry name" value="Similar to nucleoside triphosphate pyrophosphohydrolase, MazG"/>
    <property type="match status" value="1"/>
</dbReference>
<dbReference type="FunFam" id="1.10.287.1080:FF:000003">
    <property type="entry name" value="Nucleoside triphosphate pyrophosphohydrolase"/>
    <property type="match status" value="1"/>
</dbReference>
<dbReference type="NCBIfam" id="NF007113">
    <property type="entry name" value="PRK09562.1"/>
    <property type="match status" value="1"/>
</dbReference>
<dbReference type="RefSeq" id="WP_138129504.1">
    <property type="nucleotide sequence ID" value="NZ_SWLG01000029.1"/>
</dbReference>
<evidence type="ECO:0000259" key="1">
    <source>
        <dbReference type="Pfam" id="PF00590"/>
    </source>
</evidence>
<gene>
    <name evidence="3" type="primary">mazG</name>
    <name evidence="3" type="ORF">FCL54_22290</name>
</gene>
<sequence>MANTLTIVGLGAGGMEQLTMGSYRLLKNAETLYIRTAHHPVVKELKEEGVQFTSFDQFYEKNDSFEDTYRAIVDQLWQETVGKDVVYAVPGHPLIAEQTVQTLLHEAEEKGVSIDIAGGQSFLDPMFSALKIDPIQGCQILDATRFSRSEVQIRQHLIFVQVYDAFVASEVKLTLMELLPDDYGVTVVRAAGNKDESVIKIPLYELDRSVEVDNLTAVYVPPVSEDALLYGDFEYLREVIAALRGPDGCPWDKKQTHESLKKYLIEEAYEVLDAIDEQDEDHLAEELGDVLLQVMLHAQIGEDEGMFTIADVVSNLNDKLVRRHPHVFGEKQAENAEEVSALWEDIKKEEGYRPEKSRLDKINKALPGVLRAYELQKSAAEIGFDWSEPEPIWDKVTEELEEFMQALAKEDEQEKISEFGDILFALINLGRYYKINPEEAVLRTNSKFYNRFRYIEEQLAARGLKGEELTLDELDSLWDEAKGKGH</sequence>
<dbReference type="InterPro" id="IPR000878">
    <property type="entry name" value="4pyrrol_Mease"/>
</dbReference>
<protein>
    <submittedName>
        <fullName evidence="3">Nucleoside triphosphate pyrophosphohydrolase</fullName>
        <ecNumber evidence="3">3.6.1.9</ecNumber>
    </submittedName>
</protein>
<dbReference type="OrthoDB" id="9808939at2"/>
<dbReference type="FunFam" id="1.10.287.1080:FF:000001">
    <property type="entry name" value="Nucleoside triphosphate pyrophosphohydrolase"/>
    <property type="match status" value="1"/>
</dbReference>
<dbReference type="GO" id="GO:0046061">
    <property type="term" value="P:dATP catabolic process"/>
    <property type="evidence" value="ECO:0007669"/>
    <property type="project" value="TreeGrafter"/>
</dbReference>